<dbReference type="Proteomes" id="UP000036334">
    <property type="component" value="Unassembled WGS sequence"/>
</dbReference>
<feature type="non-terminal residue" evidence="2">
    <location>
        <position position="1"/>
    </location>
</feature>
<proteinExistence type="predicted"/>
<comment type="caution">
    <text evidence="2">The sequence shown here is derived from an EMBL/GenBank/DDBJ whole genome shotgun (WGS) entry which is preliminary data.</text>
</comment>
<evidence type="ECO:0000313" key="3">
    <source>
        <dbReference type="Proteomes" id="UP000036334"/>
    </source>
</evidence>
<keyword evidence="3" id="KW-1185">Reference proteome</keyword>
<organism evidence="2 3">
    <name type="scientific">Mycobacterium haemophilum</name>
    <dbReference type="NCBI Taxonomy" id="29311"/>
    <lineage>
        <taxon>Bacteria</taxon>
        <taxon>Bacillati</taxon>
        <taxon>Actinomycetota</taxon>
        <taxon>Actinomycetes</taxon>
        <taxon>Mycobacteriales</taxon>
        <taxon>Mycobacteriaceae</taxon>
        <taxon>Mycobacterium</taxon>
    </lineage>
</organism>
<name>A0A0I9TZG1_9MYCO</name>
<gene>
    <name evidence="2" type="ORF">ABH38_16530</name>
</gene>
<dbReference type="PATRIC" id="fig|29311.21.peg.1349"/>
<evidence type="ECO:0000256" key="1">
    <source>
        <dbReference type="SAM" id="MobiDB-lite"/>
    </source>
</evidence>
<evidence type="ECO:0000313" key="2">
    <source>
        <dbReference type="EMBL" id="KLO35121.1"/>
    </source>
</evidence>
<sequence length="96" mass="10277">QPPGLVGDTLPPPPARGLKHLVASEGLPTEQQGLPTEQQLQEARQRLNHVEDVARERVLNPAEQVFQKAMAGRCLALHGSGDSSSDSSGDESGEWD</sequence>
<dbReference type="EMBL" id="LDPR01000017">
    <property type="protein sequence ID" value="KLO35121.1"/>
    <property type="molecule type" value="Genomic_DNA"/>
</dbReference>
<accession>A0A0I9TZG1</accession>
<feature type="region of interest" description="Disordered" evidence="1">
    <location>
        <begin position="76"/>
        <end position="96"/>
    </location>
</feature>
<dbReference type="AlphaFoldDB" id="A0A0I9TZG1"/>
<protein>
    <submittedName>
        <fullName evidence="2">Uncharacterized protein</fullName>
    </submittedName>
</protein>
<reference evidence="2 3" key="1">
    <citation type="submission" date="2015-05" db="EMBL/GenBank/DDBJ databases">
        <title>Genome sequence of Mycobacterium haemophilum.</title>
        <authorList>
            <person name="Greninger A.L."/>
            <person name="Cunningham G."/>
            <person name="Miller S."/>
        </authorList>
    </citation>
    <scope>NUCLEOTIDE SEQUENCE [LARGE SCALE GENOMIC DNA]</scope>
    <source>
        <strain evidence="3">UC1</strain>
    </source>
</reference>